<dbReference type="EMBL" id="FORT01000009">
    <property type="protein sequence ID" value="SFK13092.1"/>
    <property type="molecule type" value="Genomic_DNA"/>
</dbReference>
<dbReference type="NCBIfam" id="TIGR02304">
    <property type="entry name" value="aden_form_hyp"/>
    <property type="match status" value="1"/>
</dbReference>
<keyword evidence="2" id="KW-1185">Reference proteome</keyword>
<name>A0A1I3X003_9BACL</name>
<dbReference type="InterPro" id="IPR012685">
    <property type="entry name" value="CHP02304_F390_synth-rel"/>
</dbReference>
<evidence type="ECO:0000313" key="1">
    <source>
        <dbReference type="EMBL" id="SFK13092.1"/>
    </source>
</evidence>
<dbReference type="SUPFAM" id="SSF56801">
    <property type="entry name" value="Acetyl-CoA synthetase-like"/>
    <property type="match status" value="1"/>
</dbReference>
<dbReference type="Gene3D" id="3.40.50.12780">
    <property type="entry name" value="N-terminal domain of ligase-like"/>
    <property type="match status" value="1"/>
</dbReference>
<accession>A0A1I3X003</accession>
<evidence type="ECO:0000313" key="2">
    <source>
        <dbReference type="Proteomes" id="UP000198915"/>
    </source>
</evidence>
<dbReference type="InterPro" id="IPR053158">
    <property type="entry name" value="CapK_Type1_Caps_Biosynth"/>
</dbReference>
<dbReference type="AlphaFoldDB" id="A0A1I3X003"/>
<proteinExistence type="predicted"/>
<dbReference type="RefSeq" id="WP_092269768.1">
    <property type="nucleotide sequence ID" value="NZ_FORT01000009.1"/>
</dbReference>
<dbReference type="PANTHER" id="PTHR36932">
    <property type="entry name" value="CAPSULAR POLYSACCHARIDE BIOSYNTHESIS PROTEIN"/>
    <property type="match status" value="1"/>
</dbReference>
<reference evidence="2" key="1">
    <citation type="submission" date="2016-10" db="EMBL/GenBank/DDBJ databases">
        <authorList>
            <person name="Varghese N."/>
            <person name="Submissions S."/>
        </authorList>
    </citation>
    <scope>NUCLEOTIDE SEQUENCE [LARGE SCALE GENOMIC DNA]</scope>
    <source>
        <strain evidence="2">OK042</strain>
    </source>
</reference>
<dbReference type="PANTHER" id="PTHR36932:SF1">
    <property type="entry name" value="CAPSULAR POLYSACCHARIDE BIOSYNTHESIS PROTEIN"/>
    <property type="match status" value="1"/>
</dbReference>
<protein>
    <submittedName>
        <fullName evidence="1">Putative adenylate-forming enzyme</fullName>
    </submittedName>
</protein>
<organism evidence="1 2">
    <name type="scientific">Brevibacillus centrosporus</name>
    <dbReference type="NCBI Taxonomy" id="54910"/>
    <lineage>
        <taxon>Bacteria</taxon>
        <taxon>Bacillati</taxon>
        <taxon>Bacillota</taxon>
        <taxon>Bacilli</taxon>
        <taxon>Bacillales</taxon>
        <taxon>Paenibacillaceae</taxon>
        <taxon>Brevibacillus</taxon>
    </lineage>
</organism>
<sequence>MEIVTLLWQYWMTKRLQKKWATRSQLEAWQEQQVQKLLRTILPRSPFYQERFGDLLPDAWRELAPIDKQLMMENFSSLNTLGIHKEDAFQVAFQAEDSRDFTPQIGKVTVGLSSGTSGNRGIFLVGPQERARWAGMILAKALPGQLWNEHRIAFFLRANSNLYTSVNRRRIGFSFFDLLHPISEHIQRLNEFFPTVLVAPPSMLRLLAEAKQRGELRVSPAKIISVAEVLDPLDEAFIRQVFHQNIHQIYQCTEGFLAVTCAHGTLHVNEDILVMEKEYLDEQKERFYPILTDFSRTTQPIIRYRLNDILTEKKTACPCGSLFTALEKIEGRADDVFLFRHENQPQNRWVSVFPDFIRRALLSTSEDIQEYKVKQMNPQLLEVSIKAEGKEELLYEQVRSRLQEAISQHGAQIPMIQFTSYERVSGGKKMRRVERMFTQSEIE</sequence>
<dbReference type="STRING" id="1884381.SAMN05518846_1093"/>
<dbReference type="Proteomes" id="UP000198915">
    <property type="component" value="Unassembled WGS sequence"/>
</dbReference>
<gene>
    <name evidence="1" type="ORF">SAMN05518846_1093</name>
</gene>
<dbReference type="InterPro" id="IPR042099">
    <property type="entry name" value="ANL_N_sf"/>
</dbReference>